<protein>
    <submittedName>
        <fullName evidence="1">Uncharacterized protein</fullName>
    </submittedName>
</protein>
<sequence>MGTVTGISDMDSVRWKSSQWRNLQVEWDESATGERPGRVSADIWSLGITAIEMAKGEPPLADLHPMRVLFIIPRENPPQKAAAEKPSAKELLKHLFITNARKNPRLRERIRNGTQGFGEGSNTVKVMRESRVDDTVRISNQGKSVRNAGWDFSIGGSGSTGTMGSSLRPPRMPLDQNRNNYTT</sequence>
<evidence type="ECO:0000313" key="2">
    <source>
        <dbReference type="Proteomes" id="UP001055811"/>
    </source>
</evidence>
<comment type="caution">
    <text evidence="1">The sequence shown here is derived from an EMBL/GenBank/DDBJ whole genome shotgun (WGS) entry which is preliminary data.</text>
</comment>
<name>A0ACB9GBN5_CICIN</name>
<accession>A0ACB9GBN5</accession>
<dbReference type="Proteomes" id="UP001055811">
    <property type="component" value="Linkage Group LG02"/>
</dbReference>
<proteinExistence type="predicted"/>
<evidence type="ECO:0000313" key="1">
    <source>
        <dbReference type="EMBL" id="KAI3780613.1"/>
    </source>
</evidence>
<dbReference type="EMBL" id="CM042010">
    <property type="protein sequence ID" value="KAI3780613.1"/>
    <property type="molecule type" value="Genomic_DNA"/>
</dbReference>
<keyword evidence="2" id="KW-1185">Reference proteome</keyword>
<reference evidence="1 2" key="2">
    <citation type="journal article" date="2022" name="Mol. Ecol. Resour.">
        <title>The genomes of chicory, endive, great burdock and yacon provide insights into Asteraceae paleo-polyploidization history and plant inulin production.</title>
        <authorList>
            <person name="Fan W."/>
            <person name="Wang S."/>
            <person name="Wang H."/>
            <person name="Wang A."/>
            <person name="Jiang F."/>
            <person name="Liu H."/>
            <person name="Zhao H."/>
            <person name="Xu D."/>
            <person name="Zhang Y."/>
        </authorList>
    </citation>
    <scope>NUCLEOTIDE SEQUENCE [LARGE SCALE GENOMIC DNA]</scope>
    <source>
        <strain evidence="2">cv. Punajuju</strain>
        <tissue evidence="1">Leaves</tissue>
    </source>
</reference>
<organism evidence="1 2">
    <name type="scientific">Cichorium intybus</name>
    <name type="common">Chicory</name>
    <dbReference type="NCBI Taxonomy" id="13427"/>
    <lineage>
        <taxon>Eukaryota</taxon>
        <taxon>Viridiplantae</taxon>
        <taxon>Streptophyta</taxon>
        <taxon>Embryophyta</taxon>
        <taxon>Tracheophyta</taxon>
        <taxon>Spermatophyta</taxon>
        <taxon>Magnoliopsida</taxon>
        <taxon>eudicotyledons</taxon>
        <taxon>Gunneridae</taxon>
        <taxon>Pentapetalae</taxon>
        <taxon>asterids</taxon>
        <taxon>campanulids</taxon>
        <taxon>Asterales</taxon>
        <taxon>Asteraceae</taxon>
        <taxon>Cichorioideae</taxon>
        <taxon>Cichorieae</taxon>
        <taxon>Cichoriinae</taxon>
        <taxon>Cichorium</taxon>
    </lineage>
</organism>
<reference evidence="2" key="1">
    <citation type="journal article" date="2022" name="Mol. Ecol. Resour.">
        <title>The genomes of chicory, endive, great burdock and yacon provide insights into Asteraceae palaeo-polyploidization history and plant inulin production.</title>
        <authorList>
            <person name="Fan W."/>
            <person name="Wang S."/>
            <person name="Wang H."/>
            <person name="Wang A."/>
            <person name="Jiang F."/>
            <person name="Liu H."/>
            <person name="Zhao H."/>
            <person name="Xu D."/>
            <person name="Zhang Y."/>
        </authorList>
    </citation>
    <scope>NUCLEOTIDE SEQUENCE [LARGE SCALE GENOMIC DNA]</scope>
    <source>
        <strain evidence="2">cv. Punajuju</strain>
    </source>
</reference>
<gene>
    <name evidence="1" type="ORF">L2E82_10598</name>
</gene>